<dbReference type="RefSeq" id="WP_246062209.1">
    <property type="nucleotide sequence ID" value="NZ_VFQC01000001.1"/>
</dbReference>
<dbReference type="PANTHER" id="PTHR30168:SF0">
    <property type="entry name" value="INNER MEMBRANE PROTEIN"/>
    <property type="match status" value="1"/>
</dbReference>
<evidence type="ECO:0000313" key="6">
    <source>
        <dbReference type="EMBL" id="TQN31911.1"/>
    </source>
</evidence>
<dbReference type="PANTHER" id="PTHR30168">
    <property type="entry name" value="PUTATIVE MEMBRANE PROTEIN YPFJ"/>
    <property type="match status" value="1"/>
</dbReference>
<dbReference type="AlphaFoldDB" id="A0A543NJ75"/>
<keyword evidence="3" id="KW-1133">Transmembrane helix</keyword>
<sequence length="338" mass="35714">METPQTGGQPPGTAQTPPCGPAGPQPAGPPPAAPPPPPRQDGPPPARGSSTATIAVAAGGATFAAVTALAVGATILVNATDDPAATEGKQETPDLSRHYERSLDDAPSAVDVDVAAHPLYGASPPEPNDCDLPRVDTSSSASWEAFSQDIGDCLNDMWQPRLSELGIRKDAPSFKASSDIPDDTPQEGMTLAYYKDREPSITVVIPNVAKLARHVPEEHQQGVWSALLAHEYGHHVQHATGILQRTAEMEEDAPAEEEALNTLRRTELQAECLGGAAMGRLGTFQDSELEEINRFLNGGSDLETHGSAANRQYWFEQGTAGGTLDGCNTFDADRSRVR</sequence>
<dbReference type="InterPro" id="IPR007343">
    <property type="entry name" value="Uncharacterised_pept_Zn_put"/>
</dbReference>
<comment type="caution">
    <text evidence="6">The sequence shown here is derived from an EMBL/GenBank/DDBJ whole genome shotgun (WGS) entry which is preliminary data.</text>
</comment>
<keyword evidence="7" id="KW-1185">Reference proteome</keyword>
<organism evidence="6 7">
    <name type="scientific">Haloactinospora alba</name>
    <dbReference type="NCBI Taxonomy" id="405555"/>
    <lineage>
        <taxon>Bacteria</taxon>
        <taxon>Bacillati</taxon>
        <taxon>Actinomycetota</taxon>
        <taxon>Actinomycetes</taxon>
        <taxon>Streptosporangiales</taxon>
        <taxon>Nocardiopsidaceae</taxon>
        <taxon>Haloactinospora</taxon>
    </lineage>
</organism>
<accession>A0A543NJ75</accession>
<reference evidence="6 7" key="1">
    <citation type="submission" date="2019-06" db="EMBL/GenBank/DDBJ databases">
        <title>Sequencing the genomes of 1000 actinobacteria strains.</title>
        <authorList>
            <person name="Klenk H.-P."/>
        </authorList>
    </citation>
    <scope>NUCLEOTIDE SEQUENCE [LARGE SCALE GENOMIC DNA]</scope>
    <source>
        <strain evidence="6 7">DSM 45015</strain>
    </source>
</reference>
<dbReference type="Pfam" id="PF04228">
    <property type="entry name" value="Zn_peptidase"/>
    <property type="match status" value="1"/>
</dbReference>
<feature type="region of interest" description="Disordered" evidence="5">
    <location>
        <begin position="84"/>
        <end position="107"/>
    </location>
</feature>
<dbReference type="GO" id="GO:0016020">
    <property type="term" value="C:membrane"/>
    <property type="evidence" value="ECO:0007669"/>
    <property type="project" value="UniProtKB-SubCell"/>
</dbReference>
<feature type="compositionally biased region" description="Pro residues" evidence="5">
    <location>
        <begin position="18"/>
        <end position="46"/>
    </location>
</feature>
<evidence type="ECO:0000256" key="3">
    <source>
        <dbReference type="ARBA" id="ARBA00022989"/>
    </source>
</evidence>
<feature type="compositionally biased region" description="Low complexity" evidence="5">
    <location>
        <begin position="1"/>
        <end position="17"/>
    </location>
</feature>
<comment type="subcellular location">
    <subcellularLocation>
        <location evidence="1">Membrane</location>
        <topology evidence="1">Single-pass membrane protein</topology>
    </subcellularLocation>
</comment>
<evidence type="ECO:0000256" key="2">
    <source>
        <dbReference type="ARBA" id="ARBA00022692"/>
    </source>
</evidence>
<dbReference type="Proteomes" id="UP000317422">
    <property type="component" value="Unassembled WGS sequence"/>
</dbReference>
<evidence type="ECO:0000313" key="7">
    <source>
        <dbReference type="Proteomes" id="UP000317422"/>
    </source>
</evidence>
<dbReference type="EMBL" id="VFQC01000001">
    <property type="protein sequence ID" value="TQN31911.1"/>
    <property type="molecule type" value="Genomic_DNA"/>
</dbReference>
<gene>
    <name evidence="6" type="ORF">FHX37_1834</name>
</gene>
<evidence type="ECO:0000256" key="5">
    <source>
        <dbReference type="SAM" id="MobiDB-lite"/>
    </source>
</evidence>
<keyword evidence="2" id="KW-0812">Transmembrane</keyword>
<proteinExistence type="predicted"/>
<keyword evidence="4" id="KW-0472">Membrane</keyword>
<evidence type="ECO:0000256" key="1">
    <source>
        <dbReference type="ARBA" id="ARBA00004167"/>
    </source>
</evidence>
<protein>
    <submittedName>
        <fullName evidence="6">Putative neutral zinc metallopeptidase</fullName>
    </submittedName>
</protein>
<name>A0A543NJ75_9ACTN</name>
<evidence type="ECO:0000256" key="4">
    <source>
        <dbReference type="ARBA" id="ARBA00023136"/>
    </source>
</evidence>
<feature type="region of interest" description="Disordered" evidence="5">
    <location>
        <begin position="1"/>
        <end position="53"/>
    </location>
</feature>
<feature type="compositionally biased region" description="Basic and acidic residues" evidence="5">
    <location>
        <begin position="88"/>
        <end position="104"/>
    </location>
</feature>